<dbReference type="InterPro" id="IPR050132">
    <property type="entry name" value="Gln/Glu-tRNA_Ligase"/>
</dbReference>
<keyword evidence="6 13" id="KW-0436">Ligase</keyword>
<gene>
    <name evidence="17" type="ORF">CFO_g1815</name>
</gene>
<dbReference type="InterPro" id="IPR020059">
    <property type="entry name" value="Glu/Gln-tRNA-synth_Ib_codon-bd"/>
</dbReference>
<dbReference type="PRINTS" id="PR00987">
    <property type="entry name" value="TRNASYNTHGLU"/>
</dbReference>
<evidence type="ECO:0000256" key="7">
    <source>
        <dbReference type="ARBA" id="ARBA00022741"/>
    </source>
</evidence>
<dbReference type="Gene3D" id="2.40.240.10">
    <property type="entry name" value="Ribosomal Protein L25, Chain P"/>
    <property type="match status" value="1"/>
</dbReference>
<dbReference type="InterPro" id="IPR020058">
    <property type="entry name" value="Glu/Gln-tRNA-synth_Ib_cat-dom"/>
</dbReference>
<evidence type="ECO:0000256" key="8">
    <source>
        <dbReference type="ARBA" id="ARBA00022840"/>
    </source>
</evidence>
<dbReference type="GO" id="GO:0005829">
    <property type="term" value="C:cytosol"/>
    <property type="evidence" value="ECO:0007669"/>
    <property type="project" value="TreeGrafter"/>
</dbReference>
<dbReference type="GO" id="GO:0017102">
    <property type="term" value="C:methionyl glutamyl tRNA synthetase complex"/>
    <property type="evidence" value="ECO:0007669"/>
    <property type="project" value="TreeGrafter"/>
</dbReference>
<dbReference type="Gene3D" id="1.20.1050.10">
    <property type="match status" value="1"/>
</dbReference>
<evidence type="ECO:0000256" key="11">
    <source>
        <dbReference type="ARBA" id="ARBA00030865"/>
    </source>
</evidence>
<dbReference type="Pfam" id="PF03950">
    <property type="entry name" value="tRNA-synt_1c_C"/>
    <property type="match status" value="1"/>
</dbReference>
<dbReference type="Gene3D" id="3.40.50.620">
    <property type="entry name" value="HUPs"/>
    <property type="match status" value="1"/>
</dbReference>
<dbReference type="InterPro" id="IPR020056">
    <property type="entry name" value="Rbsml_bL25/Gln-tRNA_synth_N"/>
</dbReference>
<organism evidence="17 18">
    <name type="scientific">Ceratocystis fimbriata f. sp. platani</name>
    <dbReference type="NCBI Taxonomy" id="88771"/>
    <lineage>
        <taxon>Eukaryota</taxon>
        <taxon>Fungi</taxon>
        <taxon>Dikarya</taxon>
        <taxon>Ascomycota</taxon>
        <taxon>Pezizomycotina</taxon>
        <taxon>Sordariomycetes</taxon>
        <taxon>Hypocreomycetidae</taxon>
        <taxon>Microascales</taxon>
        <taxon>Ceratocystidaceae</taxon>
        <taxon>Ceratocystis</taxon>
    </lineage>
</organism>
<evidence type="ECO:0000256" key="4">
    <source>
        <dbReference type="ARBA" id="ARBA00022490"/>
    </source>
</evidence>
<dbReference type="GO" id="GO:0006424">
    <property type="term" value="P:glutamyl-tRNA aminoacylation"/>
    <property type="evidence" value="ECO:0007669"/>
    <property type="project" value="InterPro"/>
</dbReference>
<dbReference type="Pfam" id="PF00749">
    <property type="entry name" value="tRNA-synt_1c"/>
    <property type="match status" value="1"/>
</dbReference>
<comment type="similarity">
    <text evidence="2">Belongs to the class-I aminoacyl-tRNA synthetase family. Glutamate--tRNA ligase type 2 subfamily.</text>
</comment>
<keyword evidence="4" id="KW-0963">Cytoplasm</keyword>
<evidence type="ECO:0000256" key="10">
    <source>
        <dbReference type="ARBA" id="ARBA00023146"/>
    </source>
</evidence>
<dbReference type="InterPro" id="IPR000924">
    <property type="entry name" value="Glu/Gln-tRNA-synth"/>
</dbReference>
<evidence type="ECO:0000259" key="15">
    <source>
        <dbReference type="Pfam" id="PF03950"/>
    </source>
</evidence>
<dbReference type="GO" id="GO:0004818">
    <property type="term" value="F:glutamate-tRNA ligase activity"/>
    <property type="evidence" value="ECO:0007669"/>
    <property type="project" value="UniProtKB-EC"/>
</dbReference>
<dbReference type="Pfam" id="PF20974">
    <property type="entry name" value="tRNA-synt_1c_C2"/>
    <property type="match status" value="1"/>
</dbReference>
<dbReference type="SUPFAM" id="SSF52374">
    <property type="entry name" value="Nucleotidylyl transferase"/>
    <property type="match status" value="1"/>
</dbReference>
<dbReference type="InterPro" id="IPR011035">
    <property type="entry name" value="Ribosomal_bL25/Gln-tRNA_synth"/>
</dbReference>
<evidence type="ECO:0000256" key="1">
    <source>
        <dbReference type="ARBA" id="ARBA00004496"/>
    </source>
</evidence>
<comment type="catalytic activity">
    <reaction evidence="12">
        <text>tRNA(Glu) + L-glutamate + ATP = L-glutamyl-tRNA(Glu) + AMP + diphosphate</text>
        <dbReference type="Rhea" id="RHEA:23540"/>
        <dbReference type="Rhea" id="RHEA-COMP:9663"/>
        <dbReference type="Rhea" id="RHEA-COMP:9680"/>
        <dbReference type="ChEBI" id="CHEBI:29985"/>
        <dbReference type="ChEBI" id="CHEBI:30616"/>
        <dbReference type="ChEBI" id="CHEBI:33019"/>
        <dbReference type="ChEBI" id="CHEBI:78442"/>
        <dbReference type="ChEBI" id="CHEBI:78520"/>
        <dbReference type="ChEBI" id="CHEBI:456215"/>
        <dbReference type="EC" id="6.1.1.17"/>
    </reaction>
</comment>
<evidence type="ECO:0000259" key="14">
    <source>
        <dbReference type="Pfam" id="PF00749"/>
    </source>
</evidence>
<dbReference type="Gene3D" id="3.90.800.10">
    <property type="entry name" value="Glutamyl-tRNA Synthetase, Domain 3"/>
    <property type="match status" value="1"/>
</dbReference>
<comment type="subcellular location">
    <subcellularLocation>
        <location evidence="1">Cytoplasm</location>
    </subcellularLocation>
</comment>
<dbReference type="SUPFAM" id="SSF50715">
    <property type="entry name" value="Ribosomal protein L25-like"/>
    <property type="match status" value="1"/>
</dbReference>
<evidence type="ECO:0000256" key="12">
    <source>
        <dbReference type="ARBA" id="ARBA00048351"/>
    </source>
</evidence>
<dbReference type="GO" id="GO:0005524">
    <property type="term" value="F:ATP binding"/>
    <property type="evidence" value="ECO:0007669"/>
    <property type="project" value="UniProtKB-KW"/>
</dbReference>
<dbReference type="EMBL" id="LBBL01000076">
    <property type="protein sequence ID" value="KKF95853.1"/>
    <property type="molecule type" value="Genomic_DNA"/>
</dbReference>
<dbReference type="InterPro" id="IPR004526">
    <property type="entry name" value="Glu-tRNA-synth_arc/euk"/>
</dbReference>
<dbReference type="InterPro" id="IPR049437">
    <property type="entry name" value="tRNA-synt_1c_C2"/>
</dbReference>
<proteinExistence type="inferred from homology"/>
<feature type="domain" description="Glutamyl/glutaminyl-tRNA synthetase class Ib catalytic" evidence="14">
    <location>
        <begin position="121"/>
        <end position="427"/>
    </location>
</feature>
<evidence type="ECO:0000313" key="18">
    <source>
        <dbReference type="Proteomes" id="UP000034841"/>
    </source>
</evidence>
<evidence type="ECO:0000313" key="17">
    <source>
        <dbReference type="EMBL" id="KKF95853.1"/>
    </source>
</evidence>
<dbReference type="FunFam" id="2.40.240.10:FF:000004">
    <property type="entry name" value="Glutamyl-tRNA synthetase, cytoplasmic"/>
    <property type="match status" value="1"/>
</dbReference>
<dbReference type="PANTHER" id="PTHR43097:SF5">
    <property type="entry name" value="GLUTAMATE--TRNA LIGASE"/>
    <property type="match status" value="1"/>
</dbReference>
<dbReference type="InterPro" id="IPR036282">
    <property type="entry name" value="Glutathione-S-Trfase_C_sf"/>
</dbReference>
<keyword evidence="5" id="KW-0597">Phosphoprotein</keyword>
<dbReference type="PROSITE" id="PS00178">
    <property type="entry name" value="AA_TRNA_LIGASE_I"/>
    <property type="match status" value="1"/>
</dbReference>
<keyword evidence="18" id="KW-1185">Reference proteome</keyword>
<dbReference type="FunFam" id="3.40.50.620:FF:000037">
    <property type="entry name" value="Glutamine--tRNA ligase cytoplasmic"/>
    <property type="match status" value="1"/>
</dbReference>
<dbReference type="Gene3D" id="1.10.1160.10">
    <property type="entry name" value="Glutamyl-trna Synthetase, Domain 2"/>
    <property type="match status" value="1"/>
</dbReference>
<evidence type="ECO:0000256" key="13">
    <source>
        <dbReference type="RuleBase" id="RU363037"/>
    </source>
</evidence>
<dbReference type="SUPFAM" id="SSF47616">
    <property type="entry name" value="GST C-terminal domain-like"/>
    <property type="match status" value="1"/>
</dbReference>
<dbReference type="OrthoDB" id="10250478at2759"/>
<feature type="domain" description="tRNA synthetases class I (E and Q) anti-codon binding" evidence="16">
    <location>
        <begin position="535"/>
        <end position="609"/>
    </location>
</feature>
<protein>
    <recommendedName>
        <fullName evidence="3">glutamate--tRNA ligase</fullName>
        <ecNumber evidence="3">6.1.1.17</ecNumber>
    </recommendedName>
    <alternativeName>
        <fullName evidence="11">Glutamyl-tRNA synthetase</fullName>
    </alternativeName>
</protein>
<accession>A0A0F8BTE6</accession>
<evidence type="ECO:0000259" key="16">
    <source>
        <dbReference type="Pfam" id="PF20974"/>
    </source>
</evidence>
<reference evidence="17 18" key="1">
    <citation type="submission" date="2015-04" db="EMBL/GenBank/DDBJ databases">
        <title>Genome sequence of Ceratocystis platani, a major pathogen of plane trees.</title>
        <authorList>
            <person name="Belbahri L."/>
        </authorList>
    </citation>
    <scope>NUCLEOTIDE SEQUENCE [LARGE SCALE GENOMIC DNA]</scope>
    <source>
        <strain evidence="17 18">CFO</strain>
    </source>
</reference>
<comment type="caution">
    <text evidence="17">The sequence shown here is derived from an EMBL/GenBank/DDBJ whole genome shotgun (WGS) entry which is preliminary data.</text>
</comment>
<evidence type="ECO:0000256" key="2">
    <source>
        <dbReference type="ARBA" id="ARBA00008927"/>
    </source>
</evidence>
<dbReference type="FunFam" id="3.90.800.10:FF:000001">
    <property type="entry name" value="Glutamine--tRNA ligase"/>
    <property type="match status" value="1"/>
</dbReference>
<evidence type="ECO:0000256" key="5">
    <source>
        <dbReference type="ARBA" id="ARBA00022553"/>
    </source>
</evidence>
<sequence length="639" mass="72513">MTPDELTAVAPKLAGDFKSIDAHLRDLDKHLTVRSYLSGYALSPIDSQIWTTLRSNRAAIAFIRKGPLANLARWFNFVEATHPELQDAIKASENAAREKKLAQSKAGGNYNIALQETEKGVVTRFLPEPSGYLHIGHAKAALLCDYFAHQQYDGKLKLRLDDTNPSKEKQEFQDAIVEDLALMGIKADSLSYTSDYFDYLYDMCKRMITEGFAYADDTDGKTMQDERFNGIASKRRDRSVEESLRIFEEEMKNGTEEGINNCIRAKLSFDNPNKALRDPVIYRCNVSDPHHRTGTKWKMYPMYDFACPVVDSYEGITHALRSTEYTDRNPQYQWFQKTLGLRKVYMWDFSRLNFTRTFLSKRKLAKLVDAGKVWGWDDPRMPTVRGIRRRGMTIEALRDFILKQGPSRNISLMDWTTIWAGNKKVIDPIVARHTAISVKDMVKVKLSGAEAPAEAFVEDKPKHAKNPAVGTKKMAFSSQLVIDQTDAVSFKDNEEITLMAWGNAIVRKAEKTADTIGSMEFELNLKGDFKATEKKITWLSTAGTTLVPAELWEFDYLITKDKLEEDDVLEDCLNPKTAWSEDVLCDEGVGLLKADDIIQLERRGYFRVDKGLGDWKNGEEGEKGKRVVMFSIPTGKAAK</sequence>
<keyword evidence="7 13" id="KW-0547">Nucleotide-binding</keyword>
<evidence type="ECO:0000256" key="6">
    <source>
        <dbReference type="ARBA" id="ARBA00022598"/>
    </source>
</evidence>
<dbReference type="EC" id="6.1.1.17" evidence="3"/>
<name>A0A0F8BTE6_CERFI</name>
<dbReference type="InterPro" id="IPR001412">
    <property type="entry name" value="aa-tRNA-synth_I_CS"/>
</dbReference>
<keyword evidence="8 13" id="KW-0067">ATP-binding</keyword>
<evidence type="ECO:0000256" key="9">
    <source>
        <dbReference type="ARBA" id="ARBA00022917"/>
    </source>
</evidence>
<keyword evidence="9 13" id="KW-0648">Protein biosynthesis</keyword>
<evidence type="ECO:0000256" key="3">
    <source>
        <dbReference type="ARBA" id="ARBA00012835"/>
    </source>
</evidence>
<feature type="domain" description="Glutamyl/glutaminyl-tRNA synthetase class Ib anti-codon binding" evidence="15">
    <location>
        <begin position="432"/>
        <end position="520"/>
    </location>
</feature>
<dbReference type="HAMAP" id="MF_02076">
    <property type="entry name" value="Glu_tRNA_synth_type2"/>
    <property type="match status" value="1"/>
</dbReference>
<dbReference type="PANTHER" id="PTHR43097">
    <property type="entry name" value="GLUTAMINE-TRNA LIGASE"/>
    <property type="match status" value="1"/>
</dbReference>
<dbReference type="NCBIfam" id="TIGR00463">
    <property type="entry name" value="gltX_arch"/>
    <property type="match status" value="1"/>
</dbReference>
<dbReference type="Proteomes" id="UP000034841">
    <property type="component" value="Unassembled WGS sequence"/>
</dbReference>
<dbReference type="InterPro" id="IPR014729">
    <property type="entry name" value="Rossmann-like_a/b/a_fold"/>
</dbReference>
<dbReference type="AlphaFoldDB" id="A0A0F8BTE6"/>
<keyword evidence="10 13" id="KW-0030">Aminoacyl-tRNA synthetase</keyword>
<dbReference type="FunFam" id="1.10.1160.10:FF:000001">
    <property type="entry name" value="Glutamine--tRNA ligase"/>
    <property type="match status" value="1"/>
</dbReference>
<dbReference type="InterPro" id="IPR020061">
    <property type="entry name" value="Glu_tRNA_lig_a-bdl"/>
</dbReference>